<reference evidence="2" key="1">
    <citation type="submission" date="2018-02" db="EMBL/GenBank/DDBJ databases">
        <authorList>
            <person name="Cohen D.B."/>
            <person name="Kent A.D."/>
        </authorList>
    </citation>
    <scope>NUCLEOTIDE SEQUENCE</scope>
</reference>
<gene>
    <name evidence="1" type="ORF">FSB_LOCUS26997</name>
    <name evidence="2" type="ORF">FSB_LOCUS44540</name>
</gene>
<name>A0A2N9HX22_FAGSY</name>
<sequence length="78" mass="8281">MAGASQLLTAAHHLHGWPKLSLSSLISNPGPKSGLVPLGSLIREVMTMEVCGRRHCRGFDGLLGLRGFCLVFLDGAQP</sequence>
<dbReference type="AlphaFoldDB" id="A0A2N9HX22"/>
<evidence type="ECO:0000313" key="1">
    <source>
        <dbReference type="EMBL" id="SPC99115.1"/>
    </source>
</evidence>
<evidence type="ECO:0000313" key="2">
    <source>
        <dbReference type="EMBL" id="SPD16658.1"/>
    </source>
</evidence>
<protein>
    <submittedName>
        <fullName evidence="2">Uncharacterized protein</fullName>
    </submittedName>
</protein>
<accession>A0A2N9HX22</accession>
<dbReference type="EMBL" id="OIVN01001935">
    <property type="protein sequence ID" value="SPC99115.1"/>
    <property type="molecule type" value="Genomic_DNA"/>
</dbReference>
<dbReference type="EMBL" id="OIVN01004323">
    <property type="protein sequence ID" value="SPD16658.1"/>
    <property type="molecule type" value="Genomic_DNA"/>
</dbReference>
<proteinExistence type="predicted"/>
<organism evidence="2">
    <name type="scientific">Fagus sylvatica</name>
    <name type="common">Beechnut</name>
    <dbReference type="NCBI Taxonomy" id="28930"/>
    <lineage>
        <taxon>Eukaryota</taxon>
        <taxon>Viridiplantae</taxon>
        <taxon>Streptophyta</taxon>
        <taxon>Embryophyta</taxon>
        <taxon>Tracheophyta</taxon>
        <taxon>Spermatophyta</taxon>
        <taxon>Magnoliopsida</taxon>
        <taxon>eudicotyledons</taxon>
        <taxon>Gunneridae</taxon>
        <taxon>Pentapetalae</taxon>
        <taxon>rosids</taxon>
        <taxon>fabids</taxon>
        <taxon>Fagales</taxon>
        <taxon>Fagaceae</taxon>
        <taxon>Fagus</taxon>
    </lineage>
</organism>